<evidence type="ECO:0000313" key="11">
    <source>
        <dbReference type="EMBL" id="AYC64404.1"/>
    </source>
</evidence>
<evidence type="ECO:0000256" key="3">
    <source>
        <dbReference type="ARBA" id="ARBA00022884"/>
    </source>
</evidence>
<dbReference type="InterPro" id="IPR004044">
    <property type="entry name" value="KH_dom_type_2"/>
</dbReference>
<dbReference type="GO" id="GO:0006412">
    <property type="term" value="P:translation"/>
    <property type="evidence" value="ECO:0007669"/>
    <property type="project" value="UniProtKB-UniRule"/>
</dbReference>
<evidence type="ECO:0000256" key="1">
    <source>
        <dbReference type="ARBA" id="ARBA00010761"/>
    </source>
</evidence>
<geneLocation type="chloroplast" evidence="11"/>
<evidence type="ECO:0000256" key="2">
    <source>
        <dbReference type="ARBA" id="ARBA00022730"/>
    </source>
</evidence>
<evidence type="ECO:0000256" key="7">
    <source>
        <dbReference type="HAMAP-Rule" id="MF_01309"/>
    </source>
</evidence>
<comment type="similarity">
    <text evidence="1 7 8">Belongs to the universal ribosomal protein uS3 family.</text>
</comment>
<comment type="subunit">
    <text evidence="7 9">Part of the 30S ribosomal subunit.</text>
</comment>
<gene>
    <name evidence="7 11" type="primary">rps3</name>
</gene>
<dbReference type="GO" id="GO:0009507">
    <property type="term" value="C:chloroplast"/>
    <property type="evidence" value="ECO:0007669"/>
    <property type="project" value="UniProtKB-SubCell"/>
</dbReference>
<dbReference type="AlphaFoldDB" id="A0A386AY76"/>
<dbReference type="InterPro" id="IPR009019">
    <property type="entry name" value="KH_sf_prok-type"/>
</dbReference>
<dbReference type="PANTHER" id="PTHR11760:SF19">
    <property type="entry name" value="SMALL RIBOSOMAL SUBUNIT PROTEIN US3C"/>
    <property type="match status" value="1"/>
</dbReference>
<dbReference type="Pfam" id="PF00189">
    <property type="entry name" value="Ribosomal_S3_C"/>
    <property type="match status" value="1"/>
</dbReference>
<name>A0A386AY76_9CHLO</name>
<sequence length="226" mass="26323">MGQKVHPIGFRLGMTQSHLSTWFAQKKNYSNYLFEDHFLRKTLYQHYGRAGFEKIEIFRKTEQQLTMMISVQNTKILVGSTGQKLKNLQQKIKKIVHHYRQQKNGLPSSAPLPNMKVTLHVFRCSHMSASSLADFLIDLLEKRYPYRVALNTLFRYKLSTKPPGLKIQISGRLNGAEIARREWIREGRLPLQTLRAHIDYSSKQAQTIYGLLGVKVWVFQNLHDSH</sequence>
<dbReference type="InterPro" id="IPR015946">
    <property type="entry name" value="KH_dom-like_a/b"/>
</dbReference>
<keyword evidence="9 11" id="KW-0934">Plastid</keyword>
<dbReference type="InterPro" id="IPR001351">
    <property type="entry name" value="Ribosomal_uS3_C"/>
</dbReference>
<evidence type="ECO:0000256" key="5">
    <source>
        <dbReference type="ARBA" id="ARBA00023274"/>
    </source>
</evidence>
<keyword evidence="9 11" id="KW-0150">Chloroplast</keyword>
<evidence type="ECO:0000256" key="6">
    <source>
        <dbReference type="ARBA" id="ARBA00035154"/>
    </source>
</evidence>
<keyword evidence="2 7" id="KW-0699">rRNA-binding</keyword>
<keyword evidence="4 7" id="KW-0689">Ribosomal protein</keyword>
<dbReference type="Pfam" id="PF07650">
    <property type="entry name" value="KH_2"/>
    <property type="match status" value="1"/>
</dbReference>
<dbReference type="PROSITE" id="PS50823">
    <property type="entry name" value="KH_TYPE_2"/>
    <property type="match status" value="1"/>
</dbReference>
<protein>
    <recommendedName>
        <fullName evidence="6 7">Small ribosomal subunit protein uS3c</fullName>
    </recommendedName>
</protein>
<evidence type="ECO:0000259" key="10">
    <source>
        <dbReference type="PROSITE" id="PS50823"/>
    </source>
</evidence>
<reference evidence="11" key="2">
    <citation type="journal article" date="2019" name="Mol. Phylogenet. Evol.">
        <title>Reassessment of the classification of bryopsidales (chlorophyta) based on chloroplast phylogenomic analyses.</title>
        <authorList>
            <person name="Cremen M.C."/>
            <person name="Leliaert F."/>
            <person name="West J."/>
            <person name="Lam D.W."/>
            <person name="Shimada S."/>
            <person name="Lopez-Bautista J.M."/>
            <person name="Verbruggen H."/>
        </authorList>
    </citation>
    <scope>NUCLEOTIDE SEQUENCE</scope>
</reference>
<dbReference type="InterPro" id="IPR018280">
    <property type="entry name" value="Ribosomal_uS3_CS"/>
</dbReference>
<evidence type="ECO:0000256" key="9">
    <source>
        <dbReference type="RuleBase" id="RU003626"/>
    </source>
</evidence>
<reference evidence="11" key="1">
    <citation type="submission" date="2018-07" db="EMBL/GenBank/DDBJ databases">
        <authorList>
            <person name="Quirk P.G."/>
            <person name="Krulwich T.A."/>
        </authorList>
    </citation>
    <scope>NUCLEOTIDE SEQUENCE</scope>
</reference>
<dbReference type="GO" id="GO:0022627">
    <property type="term" value="C:cytosolic small ribosomal subunit"/>
    <property type="evidence" value="ECO:0007669"/>
    <property type="project" value="TreeGrafter"/>
</dbReference>
<evidence type="ECO:0000256" key="4">
    <source>
        <dbReference type="ARBA" id="ARBA00022980"/>
    </source>
</evidence>
<dbReference type="GO" id="GO:0019843">
    <property type="term" value="F:rRNA binding"/>
    <property type="evidence" value="ECO:0007669"/>
    <property type="project" value="UniProtKB-UniRule"/>
</dbReference>
<dbReference type="HAMAP" id="MF_01309_B">
    <property type="entry name" value="Ribosomal_uS3_B"/>
    <property type="match status" value="1"/>
</dbReference>
<feature type="domain" description="KH type-2" evidence="10">
    <location>
        <begin position="39"/>
        <end position="125"/>
    </location>
</feature>
<dbReference type="GO" id="GO:0003735">
    <property type="term" value="F:structural constituent of ribosome"/>
    <property type="evidence" value="ECO:0007669"/>
    <property type="project" value="InterPro"/>
</dbReference>
<keyword evidence="3 7" id="KW-0694">RNA-binding</keyword>
<dbReference type="InterPro" id="IPR057258">
    <property type="entry name" value="Ribosomal_uS3"/>
</dbReference>
<dbReference type="SUPFAM" id="SSF54814">
    <property type="entry name" value="Prokaryotic type KH domain (KH-domain type II)"/>
    <property type="match status" value="1"/>
</dbReference>
<dbReference type="SUPFAM" id="SSF54821">
    <property type="entry name" value="Ribosomal protein S3 C-terminal domain"/>
    <property type="match status" value="1"/>
</dbReference>
<proteinExistence type="inferred from homology"/>
<dbReference type="NCBIfam" id="TIGR01009">
    <property type="entry name" value="rpsC_bact"/>
    <property type="match status" value="1"/>
</dbReference>
<accession>A0A386AY76</accession>
<dbReference type="InterPro" id="IPR005704">
    <property type="entry name" value="Ribosomal_uS3_bac-typ"/>
</dbReference>
<keyword evidence="5 7" id="KW-0687">Ribonucleoprotein</keyword>
<dbReference type="InterPro" id="IPR036419">
    <property type="entry name" value="Ribosomal_S3_C_sf"/>
</dbReference>
<comment type="subcellular location">
    <subcellularLocation>
        <location evidence="7 9">Plastid</location>
        <location evidence="7 9">Chloroplast</location>
    </subcellularLocation>
</comment>
<dbReference type="Gene3D" id="3.30.300.20">
    <property type="match status" value="1"/>
</dbReference>
<dbReference type="Gene3D" id="3.30.1140.32">
    <property type="entry name" value="Ribosomal protein S3, C-terminal domain"/>
    <property type="match status" value="1"/>
</dbReference>
<evidence type="ECO:0000256" key="8">
    <source>
        <dbReference type="RuleBase" id="RU003624"/>
    </source>
</evidence>
<dbReference type="EMBL" id="MH591096">
    <property type="protein sequence ID" value="AYC64404.1"/>
    <property type="molecule type" value="Genomic_DNA"/>
</dbReference>
<organism evidence="11">
    <name type="scientific">Pseudochlorodesmis sp. HV01306b</name>
    <dbReference type="NCBI Taxonomy" id="2358489"/>
    <lineage>
        <taxon>Eukaryota</taxon>
        <taxon>Viridiplantae</taxon>
        <taxon>Chlorophyta</taxon>
        <taxon>core chlorophytes</taxon>
        <taxon>Ulvophyceae</taxon>
        <taxon>TCBD clade</taxon>
        <taxon>Bryopsidales</taxon>
        <taxon>Bryopsidineae</taxon>
        <taxon>Bryopsidaceae</taxon>
        <taxon>Pseudochlorodesmis</taxon>
    </lineage>
</organism>
<dbReference type="PANTHER" id="PTHR11760">
    <property type="entry name" value="30S/40S RIBOSOMAL PROTEIN S3"/>
    <property type="match status" value="1"/>
</dbReference>
<dbReference type="CDD" id="cd02412">
    <property type="entry name" value="KH-II_30S_S3"/>
    <property type="match status" value="1"/>
</dbReference>
<dbReference type="PROSITE" id="PS00548">
    <property type="entry name" value="RIBOSOMAL_S3"/>
    <property type="match status" value="1"/>
</dbReference>